<dbReference type="EMBL" id="BSXU01006707">
    <property type="protein sequence ID" value="GMG56059.1"/>
    <property type="molecule type" value="Genomic_DNA"/>
</dbReference>
<keyword evidence="1" id="KW-0175">Coiled coil</keyword>
<name>A0A9W6Z670_AMBMO</name>
<organism evidence="3 4">
    <name type="scientific">Ambrosiozyma monospora</name>
    <name type="common">Yeast</name>
    <name type="synonym">Endomycopsis monosporus</name>
    <dbReference type="NCBI Taxonomy" id="43982"/>
    <lineage>
        <taxon>Eukaryota</taxon>
        <taxon>Fungi</taxon>
        <taxon>Dikarya</taxon>
        <taxon>Ascomycota</taxon>
        <taxon>Saccharomycotina</taxon>
        <taxon>Pichiomycetes</taxon>
        <taxon>Pichiales</taxon>
        <taxon>Pichiaceae</taxon>
        <taxon>Ambrosiozyma</taxon>
    </lineage>
</organism>
<feature type="region of interest" description="Disordered" evidence="2">
    <location>
        <begin position="93"/>
        <end position="113"/>
    </location>
</feature>
<gene>
    <name evidence="3" type="ORF">Amon01_000812800</name>
</gene>
<evidence type="ECO:0000256" key="1">
    <source>
        <dbReference type="SAM" id="Coils"/>
    </source>
</evidence>
<protein>
    <submittedName>
        <fullName evidence="3">Unnamed protein product</fullName>
    </submittedName>
</protein>
<reference evidence="3" key="1">
    <citation type="submission" date="2023-04" db="EMBL/GenBank/DDBJ databases">
        <title>Ambrosiozyma monospora NBRC 1965.</title>
        <authorList>
            <person name="Ichikawa N."/>
            <person name="Sato H."/>
            <person name="Tonouchi N."/>
        </authorList>
    </citation>
    <scope>NUCLEOTIDE SEQUENCE</scope>
    <source>
        <strain evidence="3">NBRC 1965</strain>
    </source>
</reference>
<dbReference type="AlphaFoldDB" id="A0A9W6Z670"/>
<comment type="caution">
    <text evidence="3">The sequence shown here is derived from an EMBL/GenBank/DDBJ whole genome shotgun (WGS) entry which is preliminary data.</text>
</comment>
<sequence length="222" mass="25194">MAQQTEVPRSLVKKQSLSILTNSSLNKLNNIQNIEKPIKERIKSESTGLIKFSLKSNDNNSNNSVKPNSKDVIEKVEDEANNSRLGLPFYIPLDKQDESTNGESETQSHVPLSVQETKKNEKLFFELASKQRQVMELKDKLSLAEKELKQLEMKYHEHIMQTSPERVAKQNDIFRPESAGLRARNSVLGLAKKSSILNFGQRDIQMNYGTSEHGEAGEQVWP</sequence>
<evidence type="ECO:0000313" key="4">
    <source>
        <dbReference type="Proteomes" id="UP001165063"/>
    </source>
</evidence>
<dbReference type="Proteomes" id="UP001165063">
    <property type="component" value="Unassembled WGS sequence"/>
</dbReference>
<evidence type="ECO:0000313" key="3">
    <source>
        <dbReference type="EMBL" id="GMG56059.1"/>
    </source>
</evidence>
<feature type="compositionally biased region" description="Polar residues" evidence="2">
    <location>
        <begin position="99"/>
        <end position="110"/>
    </location>
</feature>
<proteinExistence type="predicted"/>
<evidence type="ECO:0000256" key="2">
    <source>
        <dbReference type="SAM" id="MobiDB-lite"/>
    </source>
</evidence>
<keyword evidence="4" id="KW-1185">Reference proteome</keyword>
<feature type="coiled-coil region" evidence="1">
    <location>
        <begin position="127"/>
        <end position="161"/>
    </location>
</feature>
<accession>A0A9W6Z670</accession>
<dbReference type="OrthoDB" id="3993307at2759"/>